<keyword evidence="2" id="KW-0175">Coiled coil</keyword>
<evidence type="ECO:0000256" key="2">
    <source>
        <dbReference type="SAM" id="Coils"/>
    </source>
</evidence>
<dbReference type="InterPro" id="IPR000551">
    <property type="entry name" value="MerR-type_HTH_dom"/>
</dbReference>
<reference evidence="4 5" key="1">
    <citation type="journal article" date="2013" name="Genome Announc.">
        <title>Whole-Genome Shotgun Assembly and Analysis of the Genome of Streptomyces mobaraensis DSM 40847, a Strain for Industrial Production of Microbial Transglutaminase.</title>
        <authorList>
            <person name="Yang H."/>
            <person name="He T."/>
            <person name="Wu W."/>
            <person name="Zhu W."/>
            <person name="Lu B."/>
            <person name="Sun W."/>
        </authorList>
    </citation>
    <scope>NUCLEOTIDE SEQUENCE [LARGE SCALE GENOMIC DNA]</scope>
    <source>
        <strain evidence="4 5">DSM 40847</strain>
    </source>
</reference>
<gene>
    <name evidence="4" type="ORF">H340_03624</name>
</gene>
<sequence length="260" mass="29420">MAGGVEWTIQQVARRAGVTSRTLRHYDDIGLLPPSRVGANGYRYYDVDAVARLQRVLVLRDLGLSLPVIAEVLDREADEETALQEQIRLLEAERERVDRRIRAVRRTLDARRSGQDPTMDMMLEGFNDSYEDEVVARWGERAFRLSNEWWHGKDMREQLAWKRDTDELVDAWATAWREGASPRSDRAQALAARHVAWLGAIPGTPVADGDREQAGLMVRCLGDMYVTDPDFATTYGSVEGAAFVRDALHEYVRVTMSSAP</sequence>
<dbReference type="PROSITE" id="PS50937">
    <property type="entry name" value="HTH_MERR_2"/>
    <property type="match status" value="1"/>
</dbReference>
<dbReference type="PRINTS" id="PR00040">
    <property type="entry name" value="HTHMERR"/>
</dbReference>
<feature type="domain" description="HTH merR-type" evidence="3">
    <location>
        <begin position="6"/>
        <end position="75"/>
    </location>
</feature>
<name>M3BQA5_STRM1</name>
<protein>
    <submittedName>
        <fullName evidence="4">MerR family transcriptional regulator</fullName>
    </submittedName>
</protein>
<dbReference type="Gene3D" id="1.10.490.50">
    <property type="entry name" value="Antibiotic binding domain of TipA-like multidrug resistance regulators"/>
    <property type="match status" value="1"/>
</dbReference>
<keyword evidence="1" id="KW-0238">DNA-binding</keyword>
<dbReference type="InterPro" id="IPR036244">
    <property type="entry name" value="TipA-like_antibiotic-bd"/>
</dbReference>
<dbReference type="InterPro" id="IPR012925">
    <property type="entry name" value="TipAS_dom"/>
</dbReference>
<dbReference type="GO" id="GO:0003700">
    <property type="term" value="F:DNA-binding transcription factor activity"/>
    <property type="evidence" value="ECO:0007669"/>
    <property type="project" value="InterPro"/>
</dbReference>
<dbReference type="CDD" id="cd01106">
    <property type="entry name" value="HTH_TipAL-Mta"/>
    <property type="match status" value="1"/>
</dbReference>
<dbReference type="EMBL" id="AORZ01000006">
    <property type="protein sequence ID" value="EMF01875.1"/>
    <property type="molecule type" value="Genomic_DNA"/>
</dbReference>
<dbReference type="PATRIC" id="fig|1223523.3.peg.738"/>
<dbReference type="SMART" id="SM00422">
    <property type="entry name" value="HTH_MERR"/>
    <property type="match status" value="1"/>
</dbReference>
<evidence type="ECO:0000256" key="1">
    <source>
        <dbReference type="ARBA" id="ARBA00023125"/>
    </source>
</evidence>
<dbReference type="Proteomes" id="UP000011740">
    <property type="component" value="Unassembled WGS sequence"/>
</dbReference>
<comment type="caution">
    <text evidence="4">The sequence shown here is derived from an EMBL/GenBank/DDBJ whole genome shotgun (WGS) entry which is preliminary data.</text>
</comment>
<dbReference type="eggNOG" id="COG0789">
    <property type="taxonomic scope" value="Bacteria"/>
</dbReference>
<accession>M3BQA5</accession>
<dbReference type="SUPFAM" id="SSF46955">
    <property type="entry name" value="Putative DNA-binding domain"/>
    <property type="match status" value="1"/>
</dbReference>
<dbReference type="InterPro" id="IPR047057">
    <property type="entry name" value="MerR_fam"/>
</dbReference>
<evidence type="ECO:0000313" key="4">
    <source>
        <dbReference type="EMBL" id="EMF01875.1"/>
    </source>
</evidence>
<dbReference type="PANTHER" id="PTHR30204:SF97">
    <property type="entry name" value="MERR FAMILY REGULATORY PROTEIN"/>
    <property type="match status" value="1"/>
</dbReference>
<evidence type="ECO:0000313" key="5">
    <source>
        <dbReference type="Proteomes" id="UP000011740"/>
    </source>
</evidence>
<dbReference type="PANTHER" id="PTHR30204">
    <property type="entry name" value="REDOX-CYCLING DRUG-SENSING TRANSCRIPTIONAL ACTIVATOR SOXR"/>
    <property type="match status" value="1"/>
</dbReference>
<dbReference type="SUPFAM" id="SSF89082">
    <property type="entry name" value="Antibiotic binding domain of TipA-like multidrug resistance regulators"/>
    <property type="match status" value="1"/>
</dbReference>
<dbReference type="GO" id="GO:0003677">
    <property type="term" value="F:DNA binding"/>
    <property type="evidence" value="ECO:0007669"/>
    <property type="project" value="UniProtKB-KW"/>
</dbReference>
<evidence type="ECO:0000259" key="3">
    <source>
        <dbReference type="PROSITE" id="PS50937"/>
    </source>
</evidence>
<dbReference type="Gene3D" id="1.10.1660.10">
    <property type="match status" value="1"/>
</dbReference>
<proteinExistence type="predicted"/>
<dbReference type="InterPro" id="IPR009061">
    <property type="entry name" value="DNA-bd_dom_put_sf"/>
</dbReference>
<organism evidence="4 5">
    <name type="scientific">Streptomyces mobaraensis (strain ATCC 29032 / DSM 40847 / JCM 4168 / NBRC 13819 / NCIMB 11159 / IPCR 16-22)</name>
    <dbReference type="NCBI Taxonomy" id="1223523"/>
    <lineage>
        <taxon>Bacteria</taxon>
        <taxon>Bacillati</taxon>
        <taxon>Actinomycetota</taxon>
        <taxon>Actinomycetes</taxon>
        <taxon>Kitasatosporales</taxon>
        <taxon>Streptomycetaceae</taxon>
        <taxon>Streptomyces</taxon>
    </lineage>
</organism>
<dbReference type="Pfam" id="PF07739">
    <property type="entry name" value="TipAS"/>
    <property type="match status" value="1"/>
</dbReference>
<dbReference type="AlphaFoldDB" id="M3BQA5"/>
<feature type="coiled-coil region" evidence="2">
    <location>
        <begin position="73"/>
        <end position="107"/>
    </location>
</feature>
<dbReference type="STRING" id="1223523.H340_03624"/>
<dbReference type="Pfam" id="PF13411">
    <property type="entry name" value="MerR_1"/>
    <property type="match status" value="1"/>
</dbReference>